<dbReference type="Pfam" id="PF03719">
    <property type="entry name" value="Ribosomal_S5_C"/>
    <property type="match status" value="1"/>
</dbReference>
<dbReference type="Gene3D" id="3.30.230.10">
    <property type="match status" value="1"/>
</dbReference>
<name>A0A1F6G6X0_9BACT</name>
<evidence type="ECO:0000256" key="3">
    <source>
        <dbReference type="ARBA" id="ARBA00023274"/>
    </source>
</evidence>
<evidence type="ECO:0000313" key="10">
    <source>
        <dbReference type="Proteomes" id="UP000176867"/>
    </source>
</evidence>
<evidence type="ECO:0000313" key="9">
    <source>
        <dbReference type="EMBL" id="OGG93854.1"/>
    </source>
</evidence>
<evidence type="ECO:0000256" key="5">
    <source>
        <dbReference type="ARBA" id="ARBA00035519"/>
    </source>
</evidence>
<proteinExistence type="inferred from homology"/>
<feature type="domain" description="S5 DRBM" evidence="8">
    <location>
        <begin position="21"/>
        <end position="84"/>
    </location>
</feature>
<sequence>MRGRAPRAGGRPRPPRERGEFEQVTIDARRVARVMAGGRRFNFSLVIIIGDRKGRVGVGLGKGVDTALAVDKAVRDAKKHLMTVSRTSSGSIPHKVIAKYASSTVEIIPSEGRGLVAGSAVRTVLDLAGVTDVVTKIHTRSKNKLTIARATIAALKKLRLK</sequence>
<dbReference type="PROSITE" id="PS50881">
    <property type="entry name" value="S5_DSRBD"/>
    <property type="match status" value="1"/>
</dbReference>
<dbReference type="PANTHER" id="PTHR48277">
    <property type="entry name" value="MITOCHONDRIAL RIBOSOMAL PROTEIN S5"/>
    <property type="match status" value="1"/>
</dbReference>
<reference evidence="9 10" key="1">
    <citation type="journal article" date="2016" name="Nat. Commun.">
        <title>Thousands of microbial genomes shed light on interconnected biogeochemical processes in an aquifer system.</title>
        <authorList>
            <person name="Anantharaman K."/>
            <person name="Brown C.T."/>
            <person name="Hug L.A."/>
            <person name="Sharon I."/>
            <person name="Castelle C.J."/>
            <person name="Probst A.J."/>
            <person name="Thomas B.C."/>
            <person name="Singh A."/>
            <person name="Wilkins M.J."/>
            <person name="Karaoz U."/>
            <person name="Brodie E.L."/>
            <person name="Williams K.H."/>
            <person name="Hubbard S.S."/>
            <person name="Banfield J.F."/>
        </authorList>
    </citation>
    <scope>NUCLEOTIDE SEQUENCE [LARGE SCALE GENOMIC DNA]</scope>
</reference>
<dbReference type="Pfam" id="PF00333">
    <property type="entry name" value="Ribosomal_S5"/>
    <property type="match status" value="1"/>
</dbReference>
<dbReference type="STRING" id="1798533.A2609_00805"/>
<protein>
    <recommendedName>
        <fullName evidence="4">Small ribosomal subunit protein uS5</fullName>
    </recommendedName>
    <alternativeName>
        <fullName evidence="5">30S ribosomal protein S5</fullName>
    </alternativeName>
</protein>
<dbReference type="SUPFAM" id="SSF54211">
    <property type="entry name" value="Ribosomal protein S5 domain 2-like"/>
    <property type="match status" value="1"/>
</dbReference>
<dbReference type="GO" id="GO:0005737">
    <property type="term" value="C:cytoplasm"/>
    <property type="evidence" value="ECO:0007669"/>
    <property type="project" value="UniProtKB-ARBA"/>
</dbReference>
<gene>
    <name evidence="9" type="ORF">A2609_00805</name>
</gene>
<accession>A0A1F6G6X0</accession>
<dbReference type="AlphaFoldDB" id="A0A1F6G6X0"/>
<evidence type="ECO:0000256" key="1">
    <source>
        <dbReference type="ARBA" id="ARBA00008945"/>
    </source>
</evidence>
<evidence type="ECO:0000256" key="6">
    <source>
        <dbReference type="PROSITE-ProRule" id="PRU00268"/>
    </source>
</evidence>
<dbReference type="InterPro" id="IPR005324">
    <property type="entry name" value="Ribosomal_uS5_C"/>
</dbReference>
<evidence type="ECO:0000256" key="2">
    <source>
        <dbReference type="ARBA" id="ARBA00022980"/>
    </source>
</evidence>
<dbReference type="InterPro" id="IPR013810">
    <property type="entry name" value="Ribosomal_uS5_N"/>
</dbReference>
<dbReference type="SUPFAM" id="SSF54768">
    <property type="entry name" value="dsRNA-binding domain-like"/>
    <property type="match status" value="1"/>
</dbReference>
<dbReference type="PANTHER" id="PTHR48277:SF1">
    <property type="entry name" value="MITOCHONDRIAL RIBOSOMAL PROTEIN S5"/>
    <property type="match status" value="1"/>
</dbReference>
<evidence type="ECO:0000256" key="4">
    <source>
        <dbReference type="ARBA" id="ARBA00035255"/>
    </source>
</evidence>
<dbReference type="GO" id="GO:0003735">
    <property type="term" value="F:structural constituent of ribosome"/>
    <property type="evidence" value="ECO:0007669"/>
    <property type="project" value="UniProtKB-UniRule"/>
</dbReference>
<dbReference type="Proteomes" id="UP000176867">
    <property type="component" value="Unassembled WGS sequence"/>
</dbReference>
<dbReference type="InterPro" id="IPR014721">
    <property type="entry name" value="Ribsml_uS5_D2-typ_fold_subgr"/>
</dbReference>
<organism evidence="9 10">
    <name type="scientific">Candidatus Kaiserbacteria bacterium RIFOXYD1_FULL_47_14</name>
    <dbReference type="NCBI Taxonomy" id="1798533"/>
    <lineage>
        <taxon>Bacteria</taxon>
        <taxon>Candidatus Kaiseribacteriota</taxon>
    </lineage>
</organism>
<dbReference type="FunFam" id="3.30.230.10:FF:000002">
    <property type="entry name" value="30S ribosomal protein S5"/>
    <property type="match status" value="1"/>
</dbReference>
<dbReference type="GO" id="GO:0005840">
    <property type="term" value="C:ribosome"/>
    <property type="evidence" value="ECO:0007669"/>
    <property type="project" value="UniProtKB-KW"/>
</dbReference>
<evidence type="ECO:0000256" key="7">
    <source>
        <dbReference type="RuleBase" id="RU003823"/>
    </source>
</evidence>
<dbReference type="GO" id="GO:0003723">
    <property type="term" value="F:RNA binding"/>
    <property type="evidence" value="ECO:0007669"/>
    <property type="project" value="InterPro"/>
</dbReference>
<comment type="similarity">
    <text evidence="1 7">Belongs to the universal ribosomal protein uS5 family.</text>
</comment>
<evidence type="ECO:0000259" key="8">
    <source>
        <dbReference type="PROSITE" id="PS50881"/>
    </source>
</evidence>
<keyword evidence="3 6" id="KW-0687">Ribonucleoprotein</keyword>
<dbReference type="InterPro" id="IPR000851">
    <property type="entry name" value="Ribosomal_uS5"/>
</dbReference>
<dbReference type="Gene3D" id="3.30.160.20">
    <property type="match status" value="1"/>
</dbReference>
<keyword evidence="2 6" id="KW-0689">Ribosomal protein</keyword>
<comment type="caution">
    <text evidence="9">The sequence shown here is derived from an EMBL/GenBank/DDBJ whole genome shotgun (WGS) entry which is preliminary data.</text>
</comment>
<dbReference type="EMBL" id="MFMU01000004">
    <property type="protein sequence ID" value="OGG93854.1"/>
    <property type="molecule type" value="Genomic_DNA"/>
</dbReference>
<dbReference type="GO" id="GO:1990904">
    <property type="term" value="C:ribonucleoprotein complex"/>
    <property type="evidence" value="ECO:0007669"/>
    <property type="project" value="UniProtKB-UniRule"/>
</dbReference>
<dbReference type="GO" id="GO:0006412">
    <property type="term" value="P:translation"/>
    <property type="evidence" value="ECO:0007669"/>
    <property type="project" value="InterPro"/>
</dbReference>
<dbReference type="InterPro" id="IPR020568">
    <property type="entry name" value="Ribosomal_Su5_D2-typ_SF"/>
</dbReference>